<dbReference type="Gene3D" id="1.10.150.240">
    <property type="entry name" value="Putative phosphatase, domain 2"/>
    <property type="match status" value="1"/>
</dbReference>
<dbReference type="InterPro" id="IPR041492">
    <property type="entry name" value="HAD_2"/>
</dbReference>
<protein>
    <submittedName>
        <fullName evidence="3">Pseudouridine 5'-phosphatase</fullName>
    </submittedName>
</protein>
<dbReference type="Pfam" id="PF13419">
    <property type="entry name" value="HAD_2"/>
    <property type="match status" value="1"/>
</dbReference>
<dbReference type="InterPro" id="IPR006439">
    <property type="entry name" value="HAD-SF_hydro_IA"/>
</dbReference>
<feature type="compositionally biased region" description="Pro residues" evidence="2">
    <location>
        <begin position="1"/>
        <end position="11"/>
    </location>
</feature>
<evidence type="ECO:0000256" key="2">
    <source>
        <dbReference type="SAM" id="MobiDB-lite"/>
    </source>
</evidence>
<dbReference type="NCBIfam" id="TIGR01509">
    <property type="entry name" value="HAD-SF-IA-v3"/>
    <property type="match status" value="1"/>
</dbReference>
<reference evidence="3" key="3">
    <citation type="submission" date="2025-09" db="UniProtKB">
        <authorList>
            <consortium name="Ensembl"/>
        </authorList>
    </citation>
    <scope>IDENTIFICATION</scope>
    <source>
        <strain evidence="3">breed Abyssinian</strain>
    </source>
</reference>
<gene>
    <name evidence="3" type="primary">PUDP</name>
</gene>
<dbReference type="GeneTree" id="ENSGT00390000014753"/>
<dbReference type="InterPro" id="IPR023198">
    <property type="entry name" value="PGP-like_dom2"/>
</dbReference>
<dbReference type="InterPro" id="IPR023214">
    <property type="entry name" value="HAD_sf"/>
</dbReference>
<dbReference type="Ensembl" id="ENSFCTT00005004259.1">
    <property type="protein sequence ID" value="ENSFCTP00005002574.1"/>
    <property type="gene ID" value="ENSFCTG00005001654.1"/>
</dbReference>
<evidence type="ECO:0000313" key="3">
    <source>
        <dbReference type="Ensembl" id="ENSFCTP00005002574.1"/>
    </source>
</evidence>
<keyword evidence="4" id="KW-1185">Reference proteome</keyword>
<dbReference type="SFLD" id="SFLDS00003">
    <property type="entry name" value="Haloacid_Dehalogenase"/>
    <property type="match status" value="1"/>
</dbReference>
<dbReference type="CDD" id="cd07529">
    <property type="entry name" value="HAD_AtGPP-like"/>
    <property type="match status" value="1"/>
</dbReference>
<evidence type="ECO:0000256" key="1">
    <source>
        <dbReference type="ARBA" id="ARBA00022801"/>
    </source>
</evidence>
<feature type="compositionally biased region" description="Basic and acidic residues" evidence="2">
    <location>
        <begin position="29"/>
        <end position="44"/>
    </location>
</feature>
<dbReference type="PANTHER" id="PTHR18901:SF38">
    <property type="entry name" value="PSEUDOURIDINE-5'-PHOSPHATASE"/>
    <property type="match status" value="1"/>
</dbReference>
<dbReference type="InterPro" id="IPR036412">
    <property type="entry name" value="HAD-like_sf"/>
</dbReference>
<name>A0ABI7VXN7_FELCA</name>
<reference evidence="3" key="2">
    <citation type="submission" date="2025-08" db="UniProtKB">
        <authorList>
            <consortium name="Ensembl"/>
        </authorList>
    </citation>
    <scope>IDENTIFICATION</scope>
    <source>
        <strain evidence="3">breed Abyssinian</strain>
    </source>
</reference>
<keyword evidence="1" id="KW-0378">Hydrolase</keyword>
<organism evidence="3 4">
    <name type="scientific">Felis catus</name>
    <name type="common">Cat</name>
    <name type="synonym">Felis silvestris catus</name>
    <dbReference type="NCBI Taxonomy" id="9685"/>
    <lineage>
        <taxon>Eukaryota</taxon>
        <taxon>Metazoa</taxon>
        <taxon>Chordata</taxon>
        <taxon>Craniata</taxon>
        <taxon>Vertebrata</taxon>
        <taxon>Euteleostomi</taxon>
        <taxon>Mammalia</taxon>
        <taxon>Eutheria</taxon>
        <taxon>Laurasiatheria</taxon>
        <taxon>Carnivora</taxon>
        <taxon>Feliformia</taxon>
        <taxon>Felidae</taxon>
        <taxon>Felinae</taxon>
        <taxon>Felis</taxon>
    </lineage>
</organism>
<dbReference type="Proteomes" id="UP000823872">
    <property type="component" value="Chromosome X"/>
</dbReference>
<dbReference type="SFLD" id="SFLDG01135">
    <property type="entry name" value="C1.5.6:_HAD__Beta-PGM__Phospha"/>
    <property type="match status" value="1"/>
</dbReference>
<accession>A0ABI7VXN7</accession>
<dbReference type="SUPFAM" id="SSF56784">
    <property type="entry name" value="HAD-like"/>
    <property type="match status" value="1"/>
</dbReference>
<reference evidence="3 4" key="1">
    <citation type="submission" date="2021-02" db="EMBL/GenBank/DDBJ databases">
        <title>Safari Cat Assemblies.</title>
        <authorList>
            <person name="Bredemeyer K.R."/>
            <person name="Murphy W.J."/>
        </authorList>
    </citation>
    <scope>NUCLEOTIDE SEQUENCE [LARGE SCALE GENOMIC DNA]</scope>
</reference>
<proteinExistence type="predicted"/>
<dbReference type="InterPro" id="IPR045228">
    <property type="entry name" value="Gpp1/Gpp2-like"/>
</dbReference>
<feature type="region of interest" description="Disordered" evidence="2">
    <location>
        <begin position="1"/>
        <end position="57"/>
    </location>
</feature>
<dbReference type="SFLD" id="SFLDG01129">
    <property type="entry name" value="C1.5:_HAD__Beta-PGM__Phosphata"/>
    <property type="match status" value="1"/>
</dbReference>
<dbReference type="Gene3D" id="3.40.50.1000">
    <property type="entry name" value="HAD superfamily/HAD-like"/>
    <property type="match status" value="1"/>
</dbReference>
<sequence>MRPNSCPPVPHPGSSAETDPLRRARARHRGETEARVRGSERALDDSPGTARGARAQCGSGRAGWLGARVHGSGSGPGGSGRACAERLRARAEAWGARARGGGRAHLSPPLPGLDAGTMAASVPPPRPVTHLLFDMDGLLLDTERLYSVVFQEICDRYGKKYSWDVKSLVMGKKASEAAQIIIDVLQLPMTKEELLEESQTKLKEVFSTAALMPGVERLIRHLRRHGVPLAVATSSSRASFDMKTGRHQAFFGLFDHIVLGDDPEVNNGKPHPDIFLVCAKRFSPAPPTHQCLVFEDAPNGVDAALAAGMQVVMVPDRNLQRHLTSKATLVLDSLQDFQPELFGLPRYE</sequence>
<dbReference type="PANTHER" id="PTHR18901">
    <property type="entry name" value="2-DEOXYGLUCOSE-6-PHOSPHATE PHOSPHATASE 2"/>
    <property type="match status" value="1"/>
</dbReference>
<evidence type="ECO:0000313" key="4">
    <source>
        <dbReference type="Proteomes" id="UP000823872"/>
    </source>
</evidence>